<organism evidence="1 2">
    <name type="scientific">Crenobacter luteus</name>
    <dbReference type="NCBI Taxonomy" id="1452487"/>
    <lineage>
        <taxon>Bacteria</taxon>
        <taxon>Pseudomonadati</taxon>
        <taxon>Pseudomonadota</taxon>
        <taxon>Betaproteobacteria</taxon>
        <taxon>Neisseriales</taxon>
        <taxon>Neisseriaceae</taxon>
        <taxon>Crenobacter</taxon>
    </lineage>
</organism>
<dbReference type="OrthoDB" id="9182304at2"/>
<keyword evidence="2" id="KW-1185">Reference proteome</keyword>
<accession>A0A163D266</accession>
<comment type="caution">
    <text evidence="1">The sequence shown here is derived from an EMBL/GenBank/DDBJ whole genome shotgun (WGS) entry which is preliminary data.</text>
</comment>
<evidence type="ECO:0000313" key="2">
    <source>
        <dbReference type="Proteomes" id="UP000076625"/>
    </source>
</evidence>
<dbReference type="RefSeq" id="WP_066610675.1">
    <property type="nucleotide sequence ID" value="NZ_LQQU01000012.1"/>
</dbReference>
<reference evidence="2" key="1">
    <citation type="submission" date="2016-01" db="EMBL/GenBank/DDBJ databases">
        <title>Draft genome of Chromobacterium sp. F49.</title>
        <authorList>
            <person name="Hong K.W."/>
        </authorList>
    </citation>
    <scope>NUCLEOTIDE SEQUENCE [LARGE SCALE GENOMIC DNA]</scope>
    <source>
        <strain evidence="2">CN10</strain>
    </source>
</reference>
<proteinExistence type="predicted"/>
<name>A0A163D266_9NEIS</name>
<protein>
    <submittedName>
        <fullName evidence="1">Uncharacterized protein</fullName>
    </submittedName>
</protein>
<dbReference type="AlphaFoldDB" id="A0A163D266"/>
<dbReference type="EMBL" id="LQQU01000012">
    <property type="protein sequence ID" value="KZE33681.1"/>
    <property type="molecule type" value="Genomic_DNA"/>
</dbReference>
<evidence type="ECO:0000313" key="1">
    <source>
        <dbReference type="EMBL" id="KZE33681.1"/>
    </source>
</evidence>
<dbReference type="Proteomes" id="UP000076625">
    <property type="component" value="Unassembled WGS sequence"/>
</dbReference>
<sequence>MAKTASLTAGLVAKKGEASPATVVAAPQVQPIEVKASATGGGRDYYKALTVKLDRDRYESLKSMGVKLDKKSQEIFVEALDLWMKSAAGQQHA</sequence>
<gene>
    <name evidence="1" type="ORF">AVW16_00040</name>
</gene>